<dbReference type="Proteomes" id="UP001596302">
    <property type="component" value="Unassembled WGS sequence"/>
</dbReference>
<evidence type="ECO:0000313" key="3">
    <source>
        <dbReference type="EMBL" id="MFC5993288.1"/>
    </source>
</evidence>
<accession>A0ABW1IXQ6</accession>
<comment type="caution">
    <text evidence="3">The sequence shown here is derived from an EMBL/GenBank/DDBJ whole genome shotgun (WGS) entry which is preliminary data.</text>
</comment>
<dbReference type="InterPro" id="IPR054817">
    <property type="entry name" value="Glycosyl_F510_1955-like"/>
</dbReference>
<evidence type="ECO:0000256" key="2">
    <source>
        <dbReference type="SAM" id="SignalP"/>
    </source>
</evidence>
<dbReference type="NCBIfam" id="NF045728">
    <property type="entry name" value="glycosyl_F510_1955"/>
    <property type="match status" value="1"/>
</dbReference>
<keyword evidence="4" id="KW-1185">Reference proteome</keyword>
<dbReference type="Gene3D" id="2.130.10.10">
    <property type="entry name" value="YVTN repeat-like/Quinoprotein amine dehydrogenase"/>
    <property type="match status" value="2"/>
</dbReference>
<keyword evidence="2" id="KW-0732">Signal</keyword>
<evidence type="ECO:0000313" key="4">
    <source>
        <dbReference type="Proteomes" id="UP001596302"/>
    </source>
</evidence>
<feature type="chain" id="PRO_5047540389" evidence="2">
    <location>
        <begin position="23"/>
        <end position="292"/>
    </location>
</feature>
<dbReference type="InterPro" id="IPR015943">
    <property type="entry name" value="WD40/YVTN_repeat-like_dom_sf"/>
</dbReference>
<dbReference type="RefSeq" id="WP_379582705.1">
    <property type="nucleotide sequence ID" value="NZ_JBHSQW010000009.1"/>
</dbReference>
<feature type="signal peptide" evidence="2">
    <location>
        <begin position="1"/>
        <end position="22"/>
    </location>
</feature>
<dbReference type="SUPFAM" id="SSF110296">
    <property type="entry name" value="Oligoxyloglucan reducing end-specific cellobiohydrolase"/>
    <property type="match status" value="1"/>
</dbReference>
<dbReference type="CDD" id="cd15482">
    <property type="entry name" value="Sialidase_non-viral"/>
    <property type="match status" value="1"/>
</dbReference>
<organism evidence="3 4">
    <name type="scientific">Pseudonocardia hispaniensis</name>
    <dbReference type="NCBI Taxonomy" id="904933"/>
    <lineage>
        <taxon>Bacteria</taxon>
        <taxon>Bacillati</taxon>
        <taxon>Actinomycetota</taxon>
        <taxon>Actinomycetes</taxon>
        <taxon>Pseudonocardiales</taxon>
        <taxon>Pseudonocardiaceae</taxon>
        <taxon>Pseudonocardia</taxon>
    </lineage>
</organism>
<gene>
    <name evidence="3" type="ORF">ACFQE5_03565</name>
</gene>
<feature type="region of interest" description="Disordered" evidence="1">
    <location>
        <begin position="24"/>
        <end position="44"/>
    </location>
</feature>
<dbReference type="EMBL" id="JBHSQW010000009">
    <property type="protein sequence ID" value="MFC5993288.1"/>
    <property type="molecule type" value="Genomic_DNA"/>
</dbReference>
<sequence>MRQPLRLAILTAVLLTGLPATACGSAAPEPPPSATGADPSPRVSHVHAVDLNPADGMIYVAAHEGLYRVGAAGGLERVGATGRDLMGFAIAAPDTFLSSGHPGPTENAPDPLGLVRSTDAGATWQPVSLAGEVDFHALQLSSGTLYGLDAGRRTLRVSSDGGTTWQLRATVAALDIAVDPTDPATVLATTADGVVASRDGGASFGAPTGPQLAFLSWAPDATLYGLAPDGALHTSVDAGANWRRVGVVPGGHAQAVTGLADGRVLAATTGGLFDSRDGGRTFVPLGRPPQGS</sequence>
<proteinExistence type="predicted"/>
<name>A0ABW1IXQ6_9PSEU</name>
<protein>
    <submittedName>
        <fullName evidence="3">F510_1955 family glycosylhydrolase</fullName>
    </submittedName>
</protein>
<evidence type="ECO:0000256" key="1">
    <source>
        <dbReference type="SAM" id="MobiDB-lite"/>
    </source>
</evidence>
<reference evidence="4" key="1">
    <citation type="journal article" date="2019" name="Int. J. Syst. Evol. Microbiol.">
        <title>The Global Catalogue of Microorganisms (GCM) 10K type strain sequencing project: providing services to taxonomists for standard genome sequencing and annotation.</title>
        <authorList>
            <consortium name="The Broad Institute Genomics Platform"/>
            <consortium name="The Broad Institute Genome Sequencing Center for Infectious Disease"/>
            <person name="Wu L."/>
            <person name="Ma J."/>
        </authorList>
    </citation>
    <scope>NUCLEOTIDE SEQUENCE [LARGE SCALE GENOMIC DNA]</scope>
    <source>
        <strain evidence="4">CCM 8391</strain>
    </source>
</reference>